<proteinExistence type="predicted"/>
<feature type="domain" description="DDE-1" evidence="1">
    <location>
        <begin position="7"/>
        <end position="92"/>
    </location>
</feature>
<dbReference type="EMBL" id="UZAN01071618">
    <property type="protein sequence ID" value="VDP95099.1"/>
    <property type="molecule type" value="Genomic_DNA"/>
</dbReference>
<dbReference type="OrthoDB" id="6143879at2759"/>
<sequence>MDNAPYHNQAAVFSNVKLVRLPPNCSSMLQLMDQGVIWSFKCSFRKRLLEYVLFLIKDEKGIIKAEVEILITMHLVKKAWVSLHPHVMISVFRKAGFKSTLIHPAMQPLEDKCDLIEDFTHCVY</sequence>
<evidence type="ECO:0000313" key="2">
    <source>
        <dbReference type="EMBL" id="VDP95099.1"/>
    </source>
</evidence>
<evidence type="ECO:0000313" key="3">
    <source>
        <dbReference type="Proteomes" id="UP000272942"/>
    </source>
</evidence>
<keyword evidence="3" id="KW-1185">Reference proteome</keyword>
<accession>A0A183BF02</accession>
<reference evidence="4" key="1">
    <citation type="submission" date="2016-06" db="UniProtKB">
        <authorList>
            <consortium name="WormBaseParasite"/>
        </authorList>
    </citation>
    <scope>IDENTIFICATION</scope>
</reference>
<dbReference type="GO" id="GO:0003676">
    <property type="term" value="F:nucleic acid binding"/>
    <property type="evidence" value="ECO:0007669"/>
    <property type="project" value="InterPro"/>
</dbReference>
<dbReference type="InterPro" id="IPR004875">
    <property type="entry name" value="DDE_SF_endonuclease_dom"/>
</dbReference>
<dbReference type="Pfam" id="PF03184">
    <property type="entry name" value="DDE_1"/>
    <property type="match status" value="1"/>
</dbReference>
<dbReference type="WBParaSite" id="ECPE_0001783201-mRNA-1">
    <property type="protein sequence ID" value="ECPE_0001783201-mRNA-1"/>
    <property type="gene ID" value="ECPE_0001783201"/>
</dbReference>
<evidence type="ECO:0000313" key="4">
    <source>
        <dbReference type="WBParaSite" id="ECPE_0001783201-mRNA-1"/>
    </source>
</evidence>
<reference evidence="2 3" key="2">
    <citation type="submission" date="2018-11" db="EMBL/GenBank/DDBJ databases">
        <authorList>
            <consortium name="Pathogen Informatics"/>
        </authorList>
    </citation>
    <scope>NUCLEOTIDE SEQUENCE [LARGE SCALE GENOMIC DNA]</scope>
    <source>
        <strain evidence="2 3">Egypt</strain>
    </source>
</reference>
<protein>
    <submittedName>
        <fullName evidence="4">DDE-1 domain-containing protein</fullName>
    </submittedName>
</protein>
<name>A0A183BF02_9TREM</name>
<dbReference type="Proteomes" id="UP000272942">
    <property type="component" value="Unassembled WGS sequence"/>
</dbReference>
<gene>
    <name evidence="2" type="ORF">ECPE_LOCUS17787</name>
</gene>
<dbReference type="AlphaFoldDB" id="A0A183BF02"/>
<organism evidence="4">
    <name type="scientific">Echinostoma caproni</name>
    <dbReference type="NCBI Taxonomy" id="27848"/>
    <lineage>
        <taxon>Eukaryota</taxon>
        <taxon>Metazoa</taxon>
        <taxon>Spiralia</taxon>
        <taxon>Lophotrochozoa</taxon>
        <taxon>Platyhelminthes</taxon>
        <taxon>Trematoda</taxon>
        <taxon>Digenea</taxon>
        <taxon>Plagiorchiida</taxon>
        <taxon>Echinostomata</taxon>
        <taxon>Echinostomatoidea</taxon>
        <taxon>Echinostomatidae</taxon>
        <taxon>Echinostoma</taxon>
    </lineage>
</organism>
<evidence type="ECO:0000259" key="1">
    <source>
        <dbReference type="Pfam" id="PF03184"/>
    </source>
</evidence>